<reference evidence="2 3" key="1">
    <citation type="journal article" date="2021" name="Commun. Biol.">
        <title>The genome of Shorea leprosula (Dipterocarpaceae) highlights the ecological relevance of drought in aseasonal tropical rainforests.</title>
        <authorList>
            <person name="Ng K.K.S."/>
            <person name="Kobayashi M.J."/>
            <person name="Fawcett J.A."/>
            <person name="Hatakeyama M."/>
            <person name="Paape T."/>
            <person name="Ng C.H."/>
            <person name="Ang C.C."/>
            <person name="Tnah L.H."/>
            <person name="Lee C.T."/>
            <person name="Nishiyama T."/>
            <person name="Sese J."/>
            <person name="O'Brien M.J."/>
            <person name="Copetti D."/>
            <person name="Mohd Noor M.I."/>
            <person name="Ong R.C."/>
            <person name="Putra M."/>
            <person name="Sireger I.Z."/>
            <person name="Indrioko S."/>
            <person name="Kosugi Y."/>
            <person name="Izuno A."/>
            <person name="Isagi Y."/>
            <person name="Lee S.L."/>
            <person name="Shimizu K.K."/>
        </authorList>
    </citation>
    <scope>NUCLEOTIDE SEQUENCE [LARGE SCALE GENOMIC DNA]</scope>
    <source>
        <strain evidence="2">214</strain>
    </source>
</reference>
<feature type="compositionally biased region" description="Polar residues" evidence="1">
    <location>
        <begin position="34"/>
        <end position="48"/>
    </location>
</feature>
<dbReference type="AlphaFoldDB" id="A0AAV5IIW6"/>
<name>A0AAV5IIW6_9ROSI</name>
<dbReference type="Proteomes" id="UP001054252">
    <property type="component" value="Unassembled WGS sequence"/>
</dbReference>
<dbReference type="EMBL" id="BPVZ01000014">
    <property type="protein sequence ID" value="GKU99740.1"/>
    <property type="molecule type" value="Genomic_DNA"/>
</dbReference>
<feature type="region of interest" description="Disordered" evidence="1">
    <location>
        <begin position="29"/>
        <end position="48"/>
    </location>
</feature>
<protein>
    <submittedName>
        <fullName evidence="2">Uncharacterized protein</fullName>
    </submittedName>
</protein>
<evidence type="ECO:0000256" key="1">
    <source>
        <dbReference type="SAM" id="MobiDB-lite"/>
    </source>
</evidence>
<keyword evidence="3" id="KW-1185">Reference proteome</keyword>
<gene>
    <name evidence="2" type="ORF">SLEP1_g12539</name>
</gene>
<organism evidence="2 3">
    <name type="scientific">Rubroshorea leprosula</name>
    <dbReference type="NCBI Taxonomy" id="152421"/>
    <lineage>
        <taxon>Eukaryota</taxon>
        <taxon>Viridiplantae</taxon>
        <taxon>Streptophyta</taxon>
        <taxon>Embryophyta</taxon>
        <taxon>Tracheophyta</taxon>
        <taxon>Spermatophyta</taxon>
        <taxon>Magnoliopsida</taxon>
        <taxon>eudicotyledons</taxon>
        <taxon>Gunneridae</taxon>
        <taxon>Pentapetalae</taxon>
        <taxon>rosids</taxon>
        <taxon>malvids</taxon>
        <taxon>Malvales</taxon>
        <taxon>Dipterocarpaceae</taxon>
        <taxon>Rubroshorea</taxon>
    </lineage>
</organism>
<sequence>MNGQIWGWRAVTYRNLTSKIGAVVGEELAGSAGGNSRNLPKIEGTQSN</sequence>
<evidence type="ECO:0000313" key="2">
    <source>
        <dbReference type="EMBL" id="GKU99740.1"/>
    </source>
</evidence>
<comment type="caution">
    <text evidence="2">The sequence shown here is derived from an EMBL/GenBank/DDBJ whole genome shotgun (WGS) entry which is preliminary data.</text>
</comment>
<proteinExistence type="predicted"/>
<evidence type="ECO:0000313" key="3">
    <source>
        <dbReference type="Proteomes" id="UP001054252"/>
    </source>
</evidence>
<accession>A0AAV5IIW6</accession>